<keyword evidence="3" id="KW-1185">Reference proteome</keyword>
<dbReference type="OrthoDB" id="5041041at2759"/>
<protein>
    <submittedName>
        <fullName evidence="2">Uncharacterized protein</fullName>
    </submittedName>
</protein>
<evidence type="ECO:0000313" key="3">
    <source>
        <dbReference type="Proteomes" id="UP000567885"/>
    </source>
</evidence>
<feature type="region of interest" description="Disordered" evidence="1">
    <location>
        <begin position="238"/>
        <end position="291"/>
    </location>
</feature>
<reference evidence="2 3" key="1">
    <citation type="submission" date="2020-05" db="EMBL/GenBank/DDBJ databases">
        <title>Identification and distribution of gene clusters putatively required for synthesis of sphingolipid metabolism inhibitors in phylogenetically diverse species of the filamentous fungus Fusarium.</title>
        <authorList>
            <person name="Kim H.-S."/>
            <person name="Busman M."/>
            <person name="Brown D.W."/>
            <person name="Divon H."/>
            <person name="Uhlig S."/>
            <person name="Proctor R.H."/>
        </authorList>
    </citation>
    <scope>NUCLEOTIDE SEQUENCE [LARGE SCALE GENOMIC DNA]</scope>
    <source>
        <strain evidence="2 3">NRRL 20693</strain>
    </source>
</reference>
<name>A0A8H5U0T7_FUSHE</name>
<dbReference type="Proteomes" id="UP000567885">
    <property type="component" value="Unassembled WGS sequence"/>
</dbReference>
<feature type="compositionally biased region" description="Polar residues" evidence="1">
    <location>
        <begin position="165"/>
        <end position="177"/>
    </location>
</feature>
<feature type="region of interest" description="Disordered" evidence="1">
    <location>
        <begin position="165"/>
        <end position="185"/>
    </location>
</feature>
<feature type="region of interest" description="Disordered" evidence="1">
    <location>
        <begin position="304"/>
        <end position="328"/>
    </location>
</feature>
<accession>A0A8H5U0T7</accession>
<evidence type="ECO:0000313" key="2">
    <source>
        <dbReference type="EMBL" id="KAF5680408.1"/>
    </source>
</evidence>
<comment type="caution">
    <text evidence="2">The sequence shown here is derived from an EMBL/GenBank/DDBJ whole genome shotgun (WGS) entry which is preliminary data.</text>
</comment>
<dbReference type="EMBL" id="JAAGWQ010000006">
    <property type="protein sequence ID" value="KAF5680408.1"/>
    <property type="molecule type" value="Genomic_DNA"/>
</dbReference>
<dbReference type="AlphaFoldDB" id="A0A8H5U0T7"/>
<evidence type="ECO:0000256" key="1">
    <source>
        <dbReference type="SAM" id="MobiDB-lite"/>
    </source>
</evidence>
<organism evidence="2 3">
    <name type="scientific">Fusarium heterosporum</name>
    <dbReference type="NCBI Taxonomy" id="42747"/>
    <lineage>
        <taxon>Eukaryota</taxon>
        <taxon>Fungi</taxon>
        <taxon>Dikarya</taxon>
        <taxon>Ascomycota</taxon>
        <taxon>Pezizomycotina</taxon>
        <taxon>Sordariomycetes</taxon>
        <taxon>Hypocreomycetidae</taxon>
        <taxon>Hypocreales</taxon>
        <taxon>Nectriaceae</taxon>
        <taxon>Fusarium</taxon>
        <taxon>Fusarium heterosporum species complex</taxon>
    </lineage>
</organism>
<feature type="compositionally biased region" description="Polar residues" evidence="1">
    <location>
        <begin position="248"/>
        <end position="273"/>
    </location>
</feature>
<sequence length="328" mass="36681">MTHAAQAVIITRCWQFPADKSYPKTNESLITCHIAAVLYGRGAIGFISNSIAKKLLGANRTQSSCVVEISWAPFGCQQKENLETSQVQVVPELQQDIVLGDSTEELLQSIHITSPQDQVPSATCFAQSLSHQFRTQQDFERHGVVPVNQQSQDKFRHLLSLYQQKAQPPHLQDTSDSGPKKVEKALQSNSEILLSSTSDATSYVGSDENWVMALGGGSRPSMSSPRLAYLNSSAGTSKQDAWEVPTEEMSSNPNAHSPTSGWSLVEGHSSTTPEEVEEHQEVNEPRLDDFEMHPGHQFWEWDSQRQQWRRRGRTGLDERDWFTDTLSQ</sequence>
<proteinExistence type="predicted"/>
<feature type="compositionally biased region" description="Basic and acidic residues" evidence="1">
    <location>
        <begin position="279"/>
        <end position="291"/>
    </location>
</feature>
<gene>
    <name evidence="2" type="ORF">FHETE_533</name>
</gene>